<dbReference type="Proteomes" id="UP000249061">
    <property type="component" value="Unassembled WGS sequence"/>
</dbReference>
<evidence type="ECO:0000313" key="2">
    <source>
        <dbReference type="Proteomes" id="UP000249061"/>
    </source>
</evidence>
<name>A0A2W5VRY6_9BACT</name>
<dbReference type="PROSITE" id="PS51257">
    <property type="entry name" value="PROKAR_LIPOPROTEIN"/>
    <property type="match status" value="1"/>
</dbReference>
<dbReference type="EMBL" id="QFQP01000010">
    <property type="protein sequence ID" value="PZR13331.1"/>
    <property type="molecule type" value="Genomic_DNA"/>
</dbReference>
<accession>A0A2W5VRY6</accession>
<evidence type="ECO:0000313" key="1">
    <source>
        <dbReference type="EMBL" id="PZR13331.1"/>
    </source>
</evidence>
<dbReference type="Gene3D" id="2.60.40.10">
    <property type="entry name" value="Immunoglobulins"/>
    <property type="match status" value="1"/>
</dbReference>
<protein>
    <submittedName>
        <fullName evidence="1">Uncharacterized protein</fullName>
    </submittedName>
</protein>
<gene>
    <name evidence="1" type="ORF">DI536_13695</name>
</gene>
<reference evidence="1 2" key="1">
    <citation type="submission" date="2017-08" db="EMBL/GenBank/DDBJ databases">
        <title>Infants hospitalized years apart are colonized by the same room-sourced microbial strains.</title>
        <authorList>
            <person name="Brooks B."/>
            <person name="Olm M.R."/>
            <person name="Firek B.A."/>
            <person name="Baker R."/>
            <person name="Thomas B.C."/>
            <person name="Morowitz M.J."/>
            <person name="Banfield J.F."/>
        </authorList>
    </citation>
    <scope>NUCLEOTIDE SEQUENCE [LARGE SCALE GENOMIC DNA]</scope>
    <source>
        <strain evidence="1">S2_003_000_R2_14</strain>
    </source>
</reference>
<organism evidence="1 2">
    <name type="scientific">Archangium gephyra</name>
    <dbReference type="NCBI Taxonomy" id="48"/>
    <lineage>
        <taxon>Bacteria</taxon>
        <taxon>Pseudomonadati</taxon>
        <taxon>Myxococcota</taxon>
        <taxon>Myxococcia</taxon>
        <taxon>Myxococcales</taxon>
        <taxon>Cystobacterineae</taxon>
        <taxon>Archangiaceae</taxon>
        <taxon>Archangium</taxon>
    </lineage>
</organism>
<proteinExistence type="predicted"/>
<dbReference type="InterPro" id="IPR013783">
    <property type="entry name" value="Ig-like_fold"/>
</dbReference>
<comment type="caution">
    <text evidence="1">The sequence shown here is derived from an EMBL/GenBank/DDBJ whole genome shotgun (WGS) entry which is preliminary data.</text>
</comment>
<dbReference type="AlphaFoldDB" id="A0A2W5VRY6"/>
<sequence length="951" mass="97959">MRKLSVVVVVMGLMACPPPKMDTCGGQVCSETQYCDTGALLCREDERPVVKFDAVTDVVTQPTVLVTGKITDDVGVIGAEWFAGTDQPQAFEVAADGTFAITVPTPALDAQPLLVSVRARDRLGATLQSTQMIVDRVGPTITVVSPRPTDVFNASEVSVTARATDGSNSLGTLIIAGRSTTSPTVNTEVTVSVPVDGGFDYEPLSFNLEATDSRGNKTTQKGSVIIDNTAPVVTLTAPATPDMFVTTATFTASATVSDGSGVLVDFQLGSGVPVRATQSSPGVWSAELNIPTVEAAEAVTVTVEDLQGNRTVVSRPVRIDRVGPTLTITTPAVASIHRNDIAVSVTATADATRVTASLGATPVVLTNSGTTWSGTLTIPAGDFTARTLTVVATDSAMNAGTATVNVSTDTVAPVVTITAPMAAQKFKASDFASGNTVAVTWTVTDGDTSAATTTVDGSPFTGTTSNVTTSATDNPVTYSRNIVAADRAGNTASASVQFSVDRVAPTVISWTPNTNSRNVTGNTVITFSEPVFGLGMNDAPFSITGLPTPGGGWNAQRTTFTMALSPLVYRALTLTTLNVFADAHGNPIPTQTKAFHTATSLPDGTLLTGVASFSAASDTDGVLSVYVVKTSSGCTGTCVNLGTGQVHRDTGGSMTAVASNISTVASTGWLNVWNTVNSVTLQSSPSFGLLATRNFDGPIQVWGPTSSAALPNGATGAVISRPPLFRESGGDAHALVTGDRYRRGTAEVVLPSSPTGLVSVSSTHASMFSVDASAIRFARLWCASTLTVNGPRDACAAADYSIPAASATNVDAVSTLSGSCEAVTFVVGSDRRYSLLAKPAHENPNDLILVPAPQVLGSASLPNHARNARFARYVANGEDALVYTHYGTGFPLTGVQIRKMTGCSISSNDPIVATGGPAFSAVNDTVAPIQIGQKLGVIWLEAGEVKLWVQP</sequence>